<feature type="region of interest" description="Disordered" evidence="1">
    <location>
        <begin position="1"/>
        <end position="30"/>
    </location>
</feature>
<proteinExistence type="predicted"/>
<dbReference type="Proteomes" id="UP001304769">
    <property type="component" value="Unassembled WGS sequence"/>
</dbReference>
<evidence type="ECO:0000313" key="2">
    <source>
        <dbReference type="EMBL" id="MEA5456943.1"/>
    </source>
</evidence>
<name>A0ABU5TB85_9MICC</name>
<comment type="caution">
    <text evidence="2">The sequence shown here is derived from an EMBL/GenBank/DDBJ whole genome shotgun (WGS) entry which is preliminary data.</text>
</comment>
<keyword evidence="3" id="KW-1185">Reference proteome</keyword>
<dbReference type="RefSeq" id="WP_323280854.1">
    <property type="nucleotide sequence ID" value="NZ_JAYGGQ010000019.1"/>
</dbReference>
<protein>
    <submittedName>
        <fullName evidence="2">Uncharacterized protein</fullName>
    </submittedName>
</protein>
<accession>A0ABU5TB85</accession>
<gene>
    <name evidence="2" type="ORF">SPF06_19650</name>
</gene>
<feature type="compositionally biased region" description="Basic and acidic residues" evidence="1">
    <location>
        <begin position="14"/>
        <end position="24"/>
    </location>
</feature>
<sequence length="561" mass="61638">MTSGQTAPGATGRGTRDGNKERQIPADNPWRQRFRELAGTSKHVTIAKTMSPDPALNKSLATTVARWRHPSRTCPEPNLTSILRVAAAFDYTVIEQLYDLGYITGEDLALVDSPLLTPNWLLFERLERVIVESHHGTTHITDLIAAVQRSSLETGDLARWRAKVFEVKSGMKYEHIGFHAVEFEAWLGPNPPETAEERLKLRHAMAEAVLKDLVPSPARRYRLMGGRTIEEMGLEAYVAKLERTELIERFGHVRSIGHLISYGDGGTLAGPLLGLDDPGMRHVYVEPVSAGAAGDRVVKGFAPAREAFGGSDRVLLVAPAAASAASLGHLVGRALGWPVTTLRESAGLSGGNTVLIRNQQGNELVLARAARAFRTSSVRAREILVVTQMKHLKGVEGRRLLLDPRLFVVMLRPGFTTLTLHAWADRQKKGQGISKANSAEAMDEDLDTIEATILSRETGGFRVFDIQEDLEWWPAPVPDLTTGAGVVPERADYFEHPGIGDIRVEAAYQLATFLASGKMPYENPARIRFLDGPVARYREDLRASRSGPLRVKAQPTRAARE</sequence>
<dbReference type="EMBL" id="JAYGGQ010000019">
    <property type="protein sequence ID" value="MEA5456943.1"/>
    <property type="molecule type" value="Genomic_DNA"/>
</dbReference>
<organism evidence="2 3">
    <name type="scientific">Sinomonas terricola</name>
    <dbReference type="NCBI Taxonomy" id="3110330"/>
    <lineage>
        <taxon>Bacteria</taxon>
        <taxon>Bacillati</taxon>
        <taxon>Actinomycetota</taxon>
        <taxon>Actinomycetes</taxon>
        <taxon>Micrococcales</taxon>
        <taxon>Micrococcaceae</taxon>
        <taxon>Sinomonas</taxon>
    </lineage>
</organism>
<evidence type="ECO:0000256" key="1">
    <source>
        <dbReference type="SAM" id="MobiDB-lite"/>
    </source>
</evidence>
<reference evidence="2 3" key="1">
    <citation type="submission" date="2023-12" db="EMBL/GenBank/DDBJ databases">
        <title>Sinomonas terricola sp. nov, isolated from litchi orchard soil in Guangdong, PR China.</title>
        <authorList>
            <person name="Jiaxin W."/>
            <person name="Yang Z."/>
            <person name="Honghui Z."/>
        </authorList>
    </citation>
    <scope>NUCLEOTIDE SEQUENCE [LARGE SCALE GENOMIC DNA]</scope>
    <source>
        <strain evidence="2 3">JGH33</strain>
    </source>
</reference>
<evidence type="ECO:0000313" key="3">
    <source>
        <dbReference type="Proteomes" id="UP001304769"/>
    </source>
</evidence>